<dbReference type="AlphaFoldDB" id="A0A131ZYG4"/>
<dbReference type="Pfam" id="PF06979">
    <property type="entry name" value="TMEM70"/>
    <property type="match status" value="1"/>
</dbReference>
<dbReference type="GO" id="GO:0033615">
    <property type="term" value="P:mitochondrial proton-transporting ATP synthase complex assembly"/>
    <property type="evidence" value="ECO:0007669"/>
    <property type="project" value="TreeGrafter"/>
</dbReference>
<comment type="caution">
    <text evidence="2">The sequence shown here is derived from an EMBL/GenBank/DDBJ whole genome shotgun (WGS) entry which is preliminary data.</text>
</comment>
<evidence type="ECO:0000313" key="3">
    <source>
        <dbReference type="Proteomes" id="UP000616769"/>
    </source>
</evidence>
<proteinExistence type="inferred from homology"/>
<gene>
    <name evidence="2" type="ORF">QR98_0021410</name>
</gene>
<dbReference type="GO" id="GO:0031966">
    <property type="term" value="C:mitochondrial membrane"/>
    <property type="evidence" value="ECO:0007669"/>
    <property type="project" value="TreeGrafter"/>
</dbReference>
<dbReference type="Proteomes" id="UP000616769">
    <property type="component" value="Unassembled WGS sequence"/>
</dbReference>
<organism evidence="2 3">
    <name type="scientific">Sarcoptes scabiei</name>
    <name type="common">Itch mite</name>
    <name type="synonym">Acarus scabiei</name>
    <dbReference type="NCBI Taxonomy" id="52283"/>
    <lineage>
        <taxon>Eukaryota</taxon>
        <taxon>Metazoa</taxon>
        <taxon>Ecdysozoa</taxon>
        <taxon>Arthropoda</taxon>
        <taxon>Chelicerata</taxon>
        <taxon>Arachnida</taxon>
        <taxon>Acari</taxon>
        <taxon>Acariformes</taxon>
        <taxon>Sarcoptiformes</taxon>
        <taxon>Astigmata</taxon>
        <taxon>Psoroptidia</taxon>
        <taxon>Sarcoptoidea</taxon>
        <taxon>Sarcoptidae</taxon>
        <taxon>Sarcoptinae</taxon>
        <taxon>Sarcoptes</taxon>
    </lineage>
</organism>
<name>A0A131ZYG4_SARSC</name>
<reference evidence="2 3" key="1">
    <citation type="journal article" date="2015" name="Parasit. Vectors">
        <title>Draft genome of the scabies mite.</title>
        <authorList>
            <person name="Rider S.D.Jr."/>
            <person name="Morgan M.S."/>
            <person name="Arlian L.G."/>
        </authorList>
    </citation>
    <scope>NUCLEOTIDE SEQUENCE [LARGE SCALE GENOMIC DNA]</scope>
    <source>
        <strain evidence="2">Arlian Lab</strain>
    </source>
</reference>
<keyword evidence="2" id="KW-0472">Membrane</keyword>
<dbReference type="VEuPathDB" id="VectorBase:SSCA007599"/>
<dbReference type="PANTHER" id="PTHR13281">
    <property type="entry name" value="TRANSMEMBRANE PROTEIN 70, MITOCHONDRIAL"/>
    <property type="match status" value="1"/>
</dbReference>
<dbReference type="PANTHER" id="PTHR13281:SF0">
    <property type="entry name" value="TRANSMEMBRANE PROTEIN 70, MITOCHONDRIAL"/>
    <property type="match status" value="1"/>
</dbReference>
<protein>
    <submittedName>
        <fullName evidence="2">Transmembrane protein 70, mitochondrial-like protein</fullName>
    </submittedName>
</protein>
<evidence type="ECO:0000256" key="1">
    <source>
        <dbReference type="ARBA" id="ARBA00005280"/>
    </source>
</evidence>
<dbReference type="InterPro" id="IPR045325">
    <property type="entry name" value="TMEM70/TMEM186/TMEM223"/>
</dbReference>
<keyword evidence="2" id="KW-0812">Transmembrane</keyword>
<evidence type="ECO:0000313" key="2">
    <source>
        <dbReference type="EMBL" id="KPM03707.1"/>
    </source>
</evidence>
<sequence>MSQTSKSQSPGMCIYQAPEQMVRLIKIIKRLSISTTILSAGVQPFLFPKLLATGSSFAIGFASITCASIFVSPLILNLITRRYVTKLFYDDRSEKFTAKHLNLINRDVMLSYQSKDVRVPEMLGIFTTYTVGPKRRPLFIDPQQVTDMDAYKKMLGFDLPIDFKADRIYQDSKQIEKKS</sequence>
<comment type="similarity">
    <text evidence="1">Belongs to the TMEM70 family.</text>
</comment>
<dbReference type="InterPro" id="IPR009724">
    <property type="entry name" value="TMEM70"/>
</dbReference>
<accession>A0A131ZYG4</accession>
<dbReference type="EMBL" id="JXLN01005832">
    <property type="protein sequence ID" value="KPM03707.1"/>
    <property type="molecule type" value="Genomic_DNA"/>
</dbReference>
<dbReference type="OrthoDB" id="156886at2759"/>